<proteinExistence type="predicted"/>
<dbReference type="OMA" id="DYARHDE"/>
<dbReference type="EMBL" id="KV407456">
    <property type="protein sequence ID" value="KZF24444.1"/>
    <property type="molecule type" value="Genomic_DNA"/>
</dbReference>
<organism evidence="2 3">
    <name type="scientific">Xylona heveae (strain CBS 132557 / TC161)</name>
    <dbReference type="NCBI Taxonomy" id="1328760"/>
    <lineage>
        <taxon>Eukaryota</taxon>
        <taxon>Fungi</taxon>
        <taxon>Dikarya</taxon>
        <taxon>Ascomycota</taxon>
        <taxon>Pezizomycotina</taxon>
        <taxon>Xylonomycetes</taxon>
        <taxon>Xylonales</taxon>
        <taxon>Xylonaceae</taxon>
        <taxon>Xylona</taxon>
    </lineage>
</organism>
<keyword evidence="3" id="KW-1185">Reference proteome</keyword>
<dbReference type="RefSeq" id="XP_018189999.1">
    <property type="nucleotide sequence ID" value="XM_018335893.1"/>
</dbReference>
<protein>
    <recommendedName>
        <fullName evidence="4">Tim17-domain-containing protein</fullName>
    </recommendedName>
</protein>
<evidence type="ECO:0008006" key="4">
    <source>
        <dbReference type="Google" id="ProtNLM"/>
    </source>
</evidence>
<evidence type="ECO:0000313" key="3">
    <source>
        <dbReference type="Proteomes" id="UP000076632"/>
    </source>
</evidence>
<dbReference type="GeneID" id="28901030"/>
<dbReference type="AlphaFoldDB" id="A0A165I691"/>
<evidence type="ECO:0000256" key="1">
    <source>
        <dbReference type="SAM" id="MobiDB-lite"/>
    </source>
</evidence>
<gene>
    <name evidence="2" type="ORF">L228DRAFT_281518</name>
</gene>
<dbReference type="PANTHER" id="PTHR37852">
    <property type="entry name" value="YALI0B21208P"/>
    <property type="match status" value="1"/>
</dbReference>
<dbReference type="PANTHER" id="PTHR37852:SF1">
    <property type="entry name" value="HIG1 DOMAIN-CONTAINING PROTEIN"/>
    <property type="match status" value="1"/>
</dbReference>
<dbReference type="STRING" id="1328760.A0A165I691"/>
<sequence length="218" mass="23348">MTSTASQPNVPPPATMTLPTDPSPELPETDRLGLPLHLRIPASMLGSFLAGVGMGLSQGSMMAGLRFRAENAHRLPQTPTGWYLYHKSKNYHMMLGGVREGLKMGTKVSVWVGGFFTVEEAVDRLRGGQKDFFSTVVAGLGIAGGFSLWHRFPVITAARTAKMGLLFGLGYGLTQDALSLLQGRRLAYVDFILGTKRKERRAAAAAAATADGAQTQLA</sequence>
<dbReference type="Proteomes" id="UP000076632">
    <property type="component" value="Unassembled WGS sequence"/>
</dbReference>
<feature type="region of interest" description="Disordered" evidence="1">
    <location>
        <begin position="1"/>
        <end position="31"/>
    </location>
</feature>
<accession>A0A165I691</accession>
<evidence type="ECO:0000313" key="2">
    <source>
        <dbReference type="EMBL" id="KZF24444.1"/>
    </source>
</evidence>
<dbReference type="OrthoDB" id="5584028at2759"/>
<dbReference type="InParanoid" id="A0A165I691"/>
<reference evidence="2 3" key="1">
    <citation type="journal article" date="2016" name="Fungal Biol.">
        <title>The genome of Xylona heveae provides a window into fungal endophytism.</title>
        <authorList>
            <person name="Gazis R."/>
            <person name="Kuo A."/>
            <person name="Riley R."/>
            <person name="LaButti K."/>
            <person name="Lipzen A."/>
            <person name="Lin J."/>
            <person name="Amirebrahimi M."/>
            <person name="Hesse C.N."/>
            <person name="Spatafora J.W."/>
            <person name="Henrissat B."/>
            <person name="Hainaut M."/>
            <person name="Grigoriev I.V."/>
            <person name="Hibbett D.S."/>
        </authorList>
    </citation>
    <scope>NUCLEOTIDE SEQUENCE [LARGE SCALE GENOMIC DNA]</scope>
    <source>
        <strain evidence="2 3">TC161</strain>
    </source>
</reference>
<name>A0A165I691_XYLHT</name>